<evidence type="ECO:0000256" key="4">
    <source>
        <dbReference type="ARBA" id="ARBA00022989"/>
    </source>
</evidence>
<evidence type="ECO:0000313" key="8">
    <source>
        <dbReference type="Proteomes" id="UP000005237"/>
    </source>
</evidence>
<keyword evidence="3 6" id="KW-0812">Transmembrane</keyword>
<evidence type="ECO:0000256" key="1">
    <source>
        <dbReference type="ARBA" id="ARBA00004141"/>
    </source>
</evidence>
<accession>A0A8R1EBA0</accession>
<feature type="transmembrane region" description="Helical" evidence="6">
    <location>
        <begin position="66"/>
        <end position="87"/>
    </location>
</feature>
<evidence type="ECO:0000256" key="3">
    <source>
        <dbReference type="ARBA" id="ARBA00022692"/>
    </source>
</evidence>
<dbReference type="GO" id="GO:0016020">
    <property type="term" value="C:membrane"/>
    <property type="evidence" value="ECO:0007669"/>
    <property type="project" value="UniProtKB-SubCell"/>
</dbReference>
<reference evidence="8" key="1">
    <citation type="submission" date="2010-08" db="EMBL/GenBank/DDBJ databases">
        <authorList>
            <consortium name="Caenorhabditis japonica Sequencing Consortium"/>
            <person name="Wilson R.K."/>
        </authorList>
    </citation>
    <scope>NUCLEOTIDE SEQUENCE [LARGE SCALE GENOMIC DNA]</scope>
    <source>
        <strain evidence="8">DF5081</strain>
    </source>
</reference>
<dbReference type="InterPro" id="IPR004151">
    <property type="entry name" value="7TM_GPCR_serpentine_rcpt_Sre"/>
</dbReference>
<comment type="subcellular location">
    <subcellularLocation>
        <location evidence="1">Membrane</location>
        <topology evidence="1">Multi-pass membrane protein</topology>
    </subcellularLocation>
</comment>
<keyword evidence="8" id="KW-1185">Reference proteome</keyword>
<evidence type="ECO:0000313" key="7">
    <source>
        <dbReference type="EnsemblMetazoa" id="CJA32606.1"/>
    </source>
</evidence>
<feature type="transmembrane region" description="Helical" evidence="6">
    <location>
        <begin position="107"/>
        <end position="125"/>
    </location>
</feature>
<dbReference type="Proteomes" id="UP000005237">
    <property type="component" value="Unassembled WGS sequence"/>
</dbReference>
<organism evidence="7 8">
    <name type="scientific">Caenorhabditis japonica</name>
    <dbReference type="NCBI Taxonomy" id="281687"/>
    <lineage>
        <taxon>Eukaryota</taxon>
        <taxon>Metazoa</taxon>
        <taxon>Ecdysozoa</taxon>
        <taxon>Nematoda</taxon>
        <taxon>Chromadorea</taxon>
        <taxon>Rhabditida</taxon>
        <taxon>Rhabditina</taxon>
        <taxon>Rhabditomorpha</taxon>
        <taxon>Rhabditoidea</taxon>
        <taxon>Rhabditidae</taxon>
        <taxon>Peloderinae</taxon>
        <taxon>Caenorhabditis</taxon>
    </lineage>
</organism>
<dbReference type="GO" id="GO:0007606">
    <property type="term" value="P:sensory perception of chemical stimulus"/>
    <property type="evidence" value="ECO:0007669"/>
    <property type="project" value="InterPro"/>
</dbReference>
<evidence type="ECO:0000256" key="6">
    <source>
        <dbReference type="SAM" id="Phobius"/>
    </source>
</evidence>
<name>A0A8R1EBA0_CAEJA</name>
<proteinExistence type="inferred from homology"/>
<reference evidence="7" key="2">
    <citation type="submission" date="2022-06" db="UniProtKB">
        <authorList>
            <consortium name="EnsemblMetazoa"/>
        </authorList>
    </citation>
    <scope>IDENTIFICATION</scope>
    <source>
        <strain evidence="7">DF5081</strain>
    </source>
</reference>
<sequence length="129" mass="15486">MCSASTSNVRFITFVNTSYMQAENQQKVFDVLLWFEVGALVFSWIEFLYLFYLFAFIRSMHFNLTFLFMNYGGQYFFSTISRFFLIYEQFGYEPDDNLKMIIFYANYVRTIGVFIAMYILPTFMVERSV</sequence>
<keyword evidence="4 6" id="KW-1133">Transmembrane helix</keyword>
<dbReference type="Pfam" id="PF03125">
    <property type="entry name" value="Sre"/>
    <property type="match status" value="1"/>
</dbReference>
<feature type="transmembrane region" description="Helical" evidence="6">
    <location>
        <begin position="31"/>
        <end position="54"/>
    </location>
</feature>
<comment type="similarity">
    <text evidence="2">Belongs to the nematode receptor-like protein sre family.</text>
</comment>
<protein>
    <submittedName>
        <fullName evidence="7">Uncharacterized protein</fullName>
    </submittedName>
</protein>
<evidence type="ECO:0000256" key="5">
    <source>
        <dbReference type="ARBA" id="ARBA00023136"/>
    </source>
</evidence>
<keyword evidence="5 6" id="KW-0472">Membrane</keyword>
<dbReference type="EnsemblMetazoa" id="CJA32606.1">
    <property type="protein sequence ID" value="CJA32606.1"/>
    <property type="gene ID" value="WBGene00208453"/>
</dbReference>
<dbReference type="AlphaFoldDB" id="A0A8R1EBA0"/>
<evidence type="ECO:0000256" key="2">
    <source>
        <dbReference type="ARBA" id="ARBA00006803"/>
    </source>
</evidence>